<dbReference type="Gene3D" id="3.90.1720.10">
    <property type="entry name" value="endopeptidase domain like (from Nostoc punctiforme)"/>
    <property type="match status" value="1"/>
</dbReference>
<dbReference type="RefSeq" id="WP_141443170.1">
    <property type="nucleotide sequence ID" value="NZ_CP038231.1"/>
</dbReference>
<dbReference type="SUPFAM" id="SSF54001">
    <property type="entry name" value="Cysteine proteinases"/>
    <property type="match status" value="1"/>
</dbReference>
<dbReference type="OrthoDB" id="7279151at2"/>
<sequence>MRKTALASALGGLGLLGLLNAPAAQASSHGRHHRGTAHAHHHVWRWHSSNSLVHWGRPHRWHHVIQCVAYVHQATSFQIHGNARDWWPRAAGRYERGQTPEPGAVLAFRPTARIPLGHVAVVRSQLDDRTILIDQAHWASPGIAHNVRVVDVSPNNDWTAVRVALNGNSARLGSVYPTHGFIYERFATGSTAAPYTPAAHQTAMPISTTNTALVNPYKARRQNIAAYWRARAAYLDTLRSGKHGHDRTPVRYHPTANTAWHSNAAQTDNSLVDDSNTLDP</sequence>
<organism evidence="4 5">
    <name type="scientific">Formicincola oecophyllae</name>
    <dbReference type="NCBI Taxonomy" id="2558361"/>
    <lineage>
        <taxon>Bacteria</taxon>
        <taxon>Pseudomonadati</taxon>
        <taxon>Pseudomonadota</taxon>
        <taxon>Alphaproteobacteria</taxon>
        <taxon>Acetobacterales</taxon>
        <taxon>Acetobacteraceae</taxon>
        <taxon>Formicincola</taxon>
    </lineage>
</organism>
<dbReference type="PROSITE" id="PS50911">
    <property type="entry name" value="CHAP"/>
    <property type="match status" value="1"/>
</dbReference>
<feature type="domain" description="Peptidase C51" evidence="3">
    <location>
        <begin position="42"/>
        <end position="162"/>
    </location>
</feature>
<evidence type="ECO:0000313" key="5">
    <source>
        <dbReference type="Proteomes" id="UP000318709"/>
    </source>
</evidence>
<evidence type="ECO:0000259" key="3">
    <source>
        <dbReference type="PROSITE" id="PS50911"/>
    </source>
</evidence>
<dbReference type="KEGG" id="swf:E3E12_03835"/>
<gene>
    <name evidence="4" type="ORF">E3E12_03835</name>
</gene>
<dbReference type="InterPro" id="IPR007921">
    <property type="entry name" value="CHAP_dom"/>
</dbReference>
<feature type="chain" id="PRO_5021279146" evidence="2">
    <location>
        <begin position="27"/>
        <end position="280"/>
    </location>
</feature>
<dbReference type="Pfam" id="PF05257">
    <property type="entry name" value="CHAP"/>
    <property type="match status" value="1"/>
</dbReference>
<dbReference type="EMBL" id="CP038231">
    <property type="protein sequence ID" value="QDH13472.1"/>
    <property type="molecule type" value="Genomic_DNA"/>
</dbReference>
<protein>
    <submittedName>
        <fullName evidence="4">CHAP domain-containing protein</fullName>
    </submittedName>
</protein>
<evidence type="ECO:0000313" key="4">
    <source>
        <dbReference type="EMBL" id="QDH13472.1"/>
    </source>
</evidence>
<evidence type="ECO:0000256" key="2">
    <source>
        <dbReference type="SAM" id="SignalP"/>
    </source>
</evidence>
<feature type="region of interest" description="Disordered" evidence="1">
    <location>
        <begin position="256"/>
        <end position="280"/>
    </location>
</feature>
<evidence type="ECO:0000256" key="1">
    <source>
        <dbReference type="SAM" id="MobiDB-lite"/>
    </source>
</evidence>
<dbReference type="InterPro" id="IPR038765">
    <property type="entry name" value="Papain-like_cys_pep_sf"/>
</dbReference>
<reference evidence="4 5" key="1">
    <citation type="submission" date="2019-03" db="EMBL/GenBank/DDBJ databases">
        <title>The complete genome sequence of Swingsia_sp. F3b2 LMG30590(T).</title>
        <authorList>
            <person name="Chua K.-O."/>
            <person name="Chan K.-G."/>
            <person name="See-Too W.-S."/>
        </authorList>
    </citation>
    <scope>NUCLEOTIDE SEQUENCE [LARGE SCALE GENOMIC DNA]</scope>
    <source>
        <strain evidence="4 5">F3b2</strain>
    </source>
</reference>
<dbReference type="Proteomes" id="UP000318709">
    <property type="component" value="Chromosome"/>
</dbReference>
<proteinExistence type="predicted"/>
<feature type="signal peptide" evidence="2">
    <location>
        <begin position="1"/>
        <end position="26"/>
    </location>
</feature>
<dbReference type="AlphaFoldDB" id="A0A4Y6U7Z9"/>
<keyword evidence="2" id="KW-0732">Signal</keyword>
<keyword evidence="5" id="KW-1185">Reference proteome</keyword>
<name>A0A4Y6U7Z9_9PROT</name>
<accession>A0A4Y6U7Z9</accession>